<comment type="caution">
    <text evidence="1">The sequence shown here is derived from an EMBL/GenBank/DDBJ whole genome shotgun (WGS) entry which is preliminary data.</text>
</comment>
<reference evidence="2" key="1">
    <citation type="journal article" date="2019" name="Int. J. Syst. Evol. Microbiol.">
        <title>The Global Catalogue of Microorganisms (GCM) 10K type strain sequencing project: providing services to taxonomists for standard genome sequencing and annotation.</title>
        <authorList>
            <consortium name="The Broad Institute Genomics Platform"/>
            <consortium name="The Broad Institute Genome Sequencing Center for Infectious Disease"/>
            <person name="Wu L."/>
            <person name="Ma J."/>
        </authorList>
    </citation>
    <scope>NUCLEOTIDE SEQUENCE [LARGE SCALE GENOMIC DNA]</scope>
    <source>
        <strain evidence="2">JCM 17805</strain>
    </source>
</reference>
<keyword evidence="2" id="KW-1185">Reference proteome</keyword>
<evidence type="ECO:0008006" key="3">
    <source>
        <dbReference type="Google" id="ProtNLM"/>
    </source>
</evidence>
<organism evidence="1 2">
    <name type="scientific">Kistimonas scapharcae</name>
    <dbReference type="NCBI Taxonomy" id="1036133"/>
    <lineage>
        <taxon>Bacteria</taxon>
        <taxon>Pseudomonadati</taxon>
        <taxon>Pseudomonadota</taxon>
        <taxon>Gammaproteobacteria</taxon>
        <taxon>Oceanospirillales</taxon>
        <taxon>Endozoicomonadaceae</taxon>
        <taxon>Kistimonas</taxon>
    </lineage>
</organism>
<name>A0ABP8UYM6_9GAMM</name>
<sequence>MDCLLEALAEDLERRGQIDLNECFIDGSFSSAKKGGTEWEQPKEARVPRSWRLQTVMVFLSPYGQQVLRHMKHS</sequence>
<gene>
    <name evidence="1" type="ORF">GCM10023116_05210</name>
</gene>
<dbReference type="RefSeq" id="WP_345193697.1">
    <property type="nucleotide sequence ID" value="NZ_BAABFL010000054.1"/>
</dbReference>
<protein>
    <recommendedName>
        <fullName evidence="3">Transposase</fullName>
    </recommendedName>
</protein>
<dbReference type="Proteomes" id="UP001500604">
    <property type="component" value="Unassembled WGS sequence"/>
</dbReference>
<evidence type="ECO:0000313" key="2">
    <source>
        <dbReference type="Proteomes" id="UP001500604"/>
    </source>
</evidence>
<dbReference type="EMBL" id="BAABFL010000054">
    <property type="protein sequence ID" value="GAA4648254.1"/>
    <property type="molecule type" value="Genomic_DNA"/>
</dbReference>
<proteinExistence type="predicted"/>
<accession>A0ABP8UYM6</accession>
<evidence type="ECO:0000313" key="1">
    <source>
        <dbReference type="EMBL" id="GAA4648254.1"/>
    </source>
</evidence>